<protein>
    <submittedName>
        <fullName evidence="5">Uncharacterized protein</fullName>
    </submittedName>
</protein>
<dbReference type="Gene3D" id="3.40.50.300">
    <property type="entry name" value="P-loop containing nucleotide triphosphate hydrolases"/>
    <property type="match status" value="1"/>
</dbReference>
<feature type="compositionally biased region" description="Basic and acidic residues" evidence="4">
    <location>
        <begin position="1"/>
        <end position="14"/>
    </location>
</feature>
<keyword evidence="2" id="KW-0547">Nucleotide-binding</keyword>
<evidence type="ECO:0000256" key="4">
    <source>
        <dbReference type="SAM" id="MobiDB-lite"/>
    </source>
</evidence>
<organism evidence="5 6">
    <name type="scientific">Helicocarpus griseus UAMH5409</name>
    <dbReference type="NCBI Taxonomy" id="1447875"/>
    <lineage>
        <taxon>Eukaryota</taxon>
        <taxon>Fungi</taxon>
        <taxon>Dikarya</taxon>
        <taxon>Ascomycota</taxon>
        <taxon>Pezizomycotina</taxon>
        <taxon>Eurotiomycetes</taxon>
        <taxon>Eurotiomycetidae</taxon>
        <taxon>Onygenales</taxon>
        <taxon>Ajellomycetaceae</taxon>
        <taxon>Helicocarpus</taxon>
    </lineage>
</organism>
<dbReference type="STRING" id="1447875.A0A2B7YAA4"/>
<dbReference type="Proteomes" id="UP000223968">
    <property type="component" value="Unassembled WGS sequence"/>
</dbReference>
<dbReference type="AlphaFoldDB" id="A0A2B7YAA4"/>
<name>A0A2B7YAA4_9EURO</name>
<feature type="region of interest" description="Disordered" evidence="4">
    <location>
        <begin position="1"/>
        <end position="24"/>
    </location>
</feature>
<dbReference type="EMBL" id="PDNB01000010">
    <property type="protein sequence ID" value="PGH17527.1"/>
    <property type="molecule type" value="Genomic_DNA"/>
</dbReference>
<dbReference type="GO" id="GO:0019205">
    <property type="term" value="F:nucleobase-containing compound kinase activity"/>
    <property type="evidence" value="ECO:0007669"/>
    <property type="project" value="InterPro"/>
</dbReference>
<proteinExistence type="predicted"/>
<dbReference type="SUPFAM" id="SSF52540">
    <property type="entry name" value="P-loop containing nucleoside triphosphate hydrolases"/>
    <property type="match status" value="1"/>
</dbReference>
<keyword evidence="1" id="KW-0808">Transferase</keyword>
<dbReference type="GO" id="GO:0006139">
    <property type="term" value="P:nucleobase-containing compound metabolic process"/>
    <property type="evidence" value="ECO:0007669"/>
    <property type="project" value="InterPro"/>
</dbReference>
<evidence type="ECO:0000313" key="6">
    <source>
        <dbReference type="Proteomes" id="UP000223968"/>
    </source>
</evidence>
<evidence type="ECO:0000256" key="1">
    <source>
        <dbReference type="ARBA" id="ARBA00022679"/>
    </source>
</evidence>
<sequence>MPPEISRKYGEVHQSHQISDHQVYQAPERGRFGRRLSDDYSIYHLSVGDYLRQLDRDQGPNIDQDIRDRLQQGELLPTKTILALLGQKIQTEMDSGHSHFLIDIGRPKLCIVLHCPEDAAKERFLGRPIPDRSDRKAEMFEKRFDEFAKKQPAILDHYRTSIMELEGLALASYRLQWCLVE</sequence>
<dbReference type="Pfam" id="PF00406">
    <property type="entry name" value="ADK"/>
    <property type="match status" value="1"/>
</dbReference>
<dbReference type="InterPro" id="IPR027417">
    <property type="entry name" value="P-loop_NTPase"/>
</dbReference>
<comment type="caution">
    <text evidence="5">The sequence shown here is derived from an EMBL/GenBank/DDBJ whole genome shotgun (WGS) entry which is preliminary data.</text>
</comment>
<keyword evidence="6" id="KW-1185">Reference proteome</keyword>
<dbReference type="PANTHER" id="PTHR23359">
    <property type="entry name" value="NUCLEOTIDE KINASE"/>
    <property type="match status" value="1"/>
</dbReference>
<evidence type="ECO:0000313" key="5">
    <source>
        <dbReference type="EMBL" id="PGH17527.1"/>
    </source>
</evidence>
<reference evidence="5 6" key="1">
    <citation type="submission" date="2017-10" db="EMBL/GenBank/DDBJ databases">
        <title>Comparative genomics in systemic dimorphic fungi from Ajellomycetaceae.</title>
        <authorList>
            <person name="Munoz J.F."/>
            <person name="Mcewen J.G."/>
            <person name="Clay O.K."/>
            <person name="Cuomo C.A."/>
        </authorList>
    </citation>
    <scope>NUCLEOTIDE SEQUENCE [LARGE SCALE GENOMIC DNA]</scope>
    <source>
        <strain evidence="5 6">UAMH5409</strain>
    </source>
</reference>
<accession>A0A2B7YAA4</accession>
<evidence type="ECO:0000256" key="2">
    <source>
        <dbReference type="ARBA" id="ARBA00022741"/>
    </source>
</evidence>
<evidence type="ECO:0000256" key="3">
    <source>
        <dbReference type="ARBA" id="ARBA00022777"/>
    </source>
</evidence>
<dbReference type="OrthoDB" id="442176at2759"/>
<dbReference type="GO" id="GO:0005524">
    <property type="term" value="F:ATP binding"/>
    <property type="evidence" value="ECO:0007669"/>
    <property type="project" value="InterPro"/>
</dbReference>
<keyword evidence="3" id="KW-0418">Kinase</keyword>
<dbReference type="InterPro" id="IPR000850">
    <property type="entry name" value="Adenylat/UMP-CMP_kin"/>
</dbReference>
<gene>
    <name evidence="5" type="ORF">AJ79_01127</name>
</gene>